<dbReference type="PROSITE" id="PS50128">
    <property type="entry name" value="SURP"/>
    <property type="match status" value="2"/>
</dbReference>
<sequence>PDDITLPPPEIRSVIEKTAGYVSRNGDSFEQRIKLKEASNSKFQFLNKDDPYNAYYTWYLKEILDGNVKSNTNTASVVSLQQATSTEMNNNNNNGDSVPVPKPFQYLQDGDLKLSNLDHSMIKLAAQLIAVNGTSYAAKLSQHIKSTETLKVQFAFLEPSHSLHPIYQDYLSQYNYMLKHKDELLERVAKSTTSLSPNEFKSFQFEFLDRCFNRAEFIQQQQQDKSSQLAQAEKERLEFASIDWKDFRVVETVVFEEIDEVAELDPPLNLAELEYRSLLSKSGVPMENVGLLEEAEPDYEPDQESDDDTNENVPTNTTGLVAPKGMKIRAAGETRLKRNISEVSGDNGSKEKLLKCPITGQMIPESKFDRHLSIVLRDPRYKQEKANYEAKMKFVDSSLNDGTEIFENIKRLAESESSIED</sequence>
<feature type="region of interest" description="Disordered" evidence="7">
    <location>
        <begin position="296"/>
        <end position="320"/>
    </location>
</feature>
<reference evidence="10" key="1">
    <citation type="submission" date="2016-04" db="EMBL/GenBank/DDBJ databases">
        <title>Comparative genomics of biotechnologically important yeasts.</title>
        <authorList>
            <consortium name="DOE Joint Genome Institute"/>
            <person name="Riley R."/>
            <person name="Haridas S."/>
            <person name="Wolfe K.H."/>
            <person name="Lopes M.R."/>
            <person name="Hittinger C.T."/>
            <person name="Goker M."/>
            <person name="Salamov A."/>
            <person name="Wisecaver J."/>
            <person name="Long T.M."/>
            <person name="Aerts A.L."/>
            <person name="Barry K."/>
            <person name="Choi C."/>
            <person name="Clum A."/>
            <person name="Coughlan A.Y."/>
            <person name="Deshpande S."/>
            <person name="Douglass A.P."/>
            <person name="Hanson S.J."/>
            <person name="Klenk H.-P."/>
            <person name="Labutti K."/>
            <person name="Lapidus A."/>
            <person name="Lindquist E."/>
            <person name="Lipzen A."/>
            <person name="Meier-Kolthoff J.P."/>
            <person name="Ohm R.A."/>
            <person name="Otillar R.P."/>
            <person name="Pangilinan J."/>
            <person name="Peng Y."/>
            <person name="Rokas A."/>
            <person name="Rosa C.A."/>
            <person name="Scheuner C."/>
            <person name="Sibirny A.A."/>
            <person name="Slot J.C."/>
            <person name="Stielow J.B."/>
            <person name="Sun H."/>
            <person name="Kurtzman C.P."/>
            <person name="Blackwell M."/>
            <person name="Grigoriev I.V."/>
            <person name="Jeffries T.W."/>
        </authorList>
    </citation>
    <scope>NUCLEOTIDE SEQUENCE [LARGE SCALE GENOMIC DNA]</scope>
    <source>
        <strain evidence="10">NRRL YB-2248</strain>
    </source>
</reference>
<dbReference type="STRING" id="983967.A0A1E4SXZ9"/>
<evidence type="ECO:0000256" key="7">
    <source>
        <dbReference type="SAM" id="MobiDB-lite"/>
    </source>
</evidence>
<proteinExistence type="predicted"/>
<dbReference type="GO" id="GO:0071004">
    <property type="term" value="C:U2-type prespliceosome"/>
    <property type="evidence" value="ECO:0007669"/>
    <property type="project" value="TreeGrafter"/>
</dbReference>
<feature type="compositionally biased region" description="Acidic residues" evidence="7">
    <location>
        <begin position="296"/>
        <end position="310"/>
    </location>
</feature>
<keyword evidence="2" id="KW-0507">mRNA processing</keyword>
<evidence type="ECO:0000256" key="5">
    <source>
        <dbReference type="ARBA" id="ARBA00023187"/>
    </source>
</evidence>
<dbReference type="GO" id="GO:0000381">
    <property type="term" value="P:regulation of alternative mRNA splicing, via spliceosome"/>
    <property type="evidence" value="ECO:0007669"/>
    <property type="project" value="TreeGrafter"/>
</dbReference>
<dbReference type="SUPFAM" id="SSF109905">
    <property type="entry name" value="Surp module (SWAP domain)"/>
    <property type="match status" value="2"/>
</dbReference>
<dbReference type="InterPro" id="IPR045146">
    <property type="entry name" value="SF3A1"/>
</dbReference>
<dbReference type="GO" id="GO:0045292">
    <property type="term" value="P:mRNA cis splicing, via spliceosome"/>
    <property type="evidence" value="ECO:0007669"/>
    <property type="project" value="InterPro"/>
</dbReference>
<dbReference type="Pfam" id="PF12230">
    <property type="entry name" value="PRP21_like_P"/>
    <property type="match status" value="1"/>
</dbReference>
<dbReference type="GO" id="GO:0003723">
    <property type="term" value="F:RNA binding"/>
    <property type="evidence" value="ECO:0007669"/>
    <property type="project" value="InterPro"/>
</dbReference>
<dbReference type="PANTHER" id="PTHR15316">
    <property type="entry name" value="SPLICEOSOME ASSOCIATED PROTEIN 114/SWAP SPLICING FACTOR-RELATED"/>
    <property type="match status" value="1"/>
</dbReference>
<keyword evidence="6" id="KW-0539">Nucleus</keyword>
<dbReference type="PANTHER" id="PTHR15316:SF1">
    <property type="entry name" value="SPLICING FACTOR 3A SUBUNIT 1"/>
    <property type="match status" value="1"/>
</dbReference>
<gene>
    <name evidence="9" type="ORF">CANARDRAFT_191151</name>
</gene>
<feature type="domain" description="SURP motif" evidence="8">
    <location>
        <begin position="121"/>
        <end position="167"/>
    </location>
</feature>
<evidence type="ECO:0000256" key="4">
    <source>
        <dbReference type="ARBA" id="ARBA00022737"/>
    </source>
</evidence>
<accession>A0A1E4SXZ9</accession>
<dbReference type="Proteomes" id="UP000094801">
    <property type="component" value="Unassembled WGS sequence"/>
</dbReference>
<evidence type="ECO:0000256" key="2">
    <source>
        <dbReference type="ARBA" id="ARBA00022664"/>
    </source>
</evidence>
<evidence type="ECO:0000313" key="10">
    <source>
        <dbReference type="Proteomes" id="UP000094801"/>
    </source>
</evidence>
<dbReference type="Pfam" id="PF01805">
    <property type="entry name" value="Surp"/>
    <property type="match status" value="2"/>
</dbReference>
<dbReference type="InterPro" id="IPR000061">
    <property type="entry name" value="Surp"/>
</dbReference>
<dbReference type="GO" id="GO:0005686">
    <property type="term" value="C:U2 snRNP"/>
    <property type="evidence" value="ECO:0007669"/>
    <property type="project" value="TreeGrafter"/>
</dbReference>
<dbReference type="InterPro" id="IPR022030">
    <property type="entry name" value="SF3A1_dom"/>
</dbReference>
<comment type="subcellular location">
    <subcellularLocation>
        <location evidence="1">Nucleus</location>
    </subcellularLocation>
</comment>
<feature type="non-terminal residue" evidence="9">
    <location>
        <position position="1"/>
    </location>
</feature>
<dbReference type="InterPro" id="IPR035967">
    <property type="entry name" value="SWAP/Surp_sf"/>
</dbReference>
<evidence type="ECO:0000256" key="1">
    <source>
        <dbReference type="ARBA" id="ARBA00004123"/>
    </source>
</evidence>
<dbReference type="SMART" id="SM00648">
    <property type="entry name" value="SWAP"/>
    <property type="match status" value="2"/>
</dbReference>
<organism evidence="9 10">
    <name type="scientific">[Candida] arabinofermentans NRRL YB-2248</name>
    <dbReference type="NCBI Taxonomy" id="983967"/>
    <lineage>
        <taxon>Eukaryota</taxon>
        <taxon>Fungi</taxon>
        <taxon>Dikarya</taxon>
        <taxon>Ascomycota</taxon>
        <taxon>Saccharomycotina</taxon>
        <taxon>Pichiomycetes</taxon>
        <taxon>Pichiales</taxon>
        <taxon>Pichiaceae</taxon>
        <taxon>Ogataea</taxon>
        <taxon>Ogataea/Candida clade</taxon>
    </lineage>
</organism>
<protein>
    <recommendedName>
        <fullName evidence="8">SURP motif domain-containing protein</fullName>
    </recommendedName>
</protein>
<keyword evidence="5" id="KW-0508">mRNA splicing</keyword>
<keyword evidence="4" id="KW-0677">Repeat</keyword>
<evidence type="ECO:0000256" key="3">
    <source>
        <dbReference type="ARBA" id="ARBA00022728"/>
    </source>
</evidence>
<dbReference type="EMBL" id="KV453857">
    <property type="protein sequence ID" value="ODV84375.1"/>
    <property type="molecule type" value="Genomic_DNA"/>
</dbReference>
<keyword evidence="3" id="KW-0747">Spliceosome</keyword>
<evidence type="ECO:0000259" key="8">
    <source>
        <dbReference type="PROSITE" id="PS50128"/>
    </source>
</evidence>
<name>A0A1E4SXZ9_9ASCO</name>
<keyword evidence="10" id="KW-1185">Reference proteome</keyword>
<dbReference type="GO" id="GO:0071013">
    <property type="term" value="C:catalytic step 2 spliceosome"/>
    <property type="evidence" value="ECO:0007669"/>
    <property type="project" value="TreeGrafter"/>
</dbReference>
<feature type="domain" description="SURP motif" evidence="8">
    <location>
        <begin position="14"/>
        <end position="56"/>
    </location>
</feature>
<evidence type="ECO:0000256" key="6">
    <source>
        <dbReference type="ARBA" id="ARBA00023242"/>
    </source>
</evidence>
<dbReference type="OrthoDB" id="447637at2759"/>
<feature type="non-terminal residue" evidence="9">
    <location>
        <position position="421"/>
    </location>
</feature>
<dbReference type="AlphaFoldDB" id="A0A1E4SXZ9"/>
<dbReference type="Gene3D" id="1.10.10.790">
    <property type="entry name" value="Surp module"/>
    <property type="match status" value="2"/>
</dbReference>
<evidence type="ECO:0000313" key="9">
    <source>
        <dbReference type="EMBL" id="ODV84375.1"/>
    </source>
</evidence>
<dbReference type="FunFam" id="1.10.10.790:FF:000002">
    <property type="entry name" value="Splicing factor 3A subunit 1"/>
    <property type="match status" value="1"/>
</dbReference>